<evidence type="ECO:0000256" key="1">
    <source>
        <dbReference type="SAM" id="MobiDB-lite"/>
    </source>
</evidence>
<keyword evidence="3" id="KW-1185">Reference proteome</keyword>
<evidence type="ECO:0000313" key="2">
    <source>
        <dbReference type="EMBL" id="CAD6931205.1"/>
    </source>
</evidence>
<evidence type="ECO:0000313" key="3">
    <source>
        <dbReference type="Proteomes" id="UP000836404"/>
    </source>
</evidence>
<dbReference type="EMBL" id="CAJHJF010002916">
    <property type="protein sequence ID" value="CAD6931205.1"/>
    <property type="molecule type" value="Genomic_DNA"/>
</dbReference>
<organism evidence="2 3">
    <name type="scientific">Tilletia laevis</name>
    <dbReference type="NCBI Taxonomy" id="157183"/>
    <lineage>
        <taxon>Eukaryota</taxon>
        <taxon>Fungi</taxon>
        <taxon>Dikarya</taxon>
        <taxon>Basidiomycota</taxon>
        <taxon>Ustilaginomycotina</taxon>
        <taxon>Exobasidiomycetes</taxon>
        <taxon>Tilletiales</taxon>
        <taxon>Tilletiaceae</taxon>
        <taxon>Tilletia</taxon>
    </lineage>
</organism>
<accession>A0A9N8LX96</accession>
<proteinExistence type="predicted"/>
<comment type="caution">
    <text evidence="2">The sequence shown here is derived from an EMBL/GenBank/DDBJ whole genome shotgun (WGS) entry which is preliminary data.</text>
</comment>
<protein>
    <submittedName>
        <fullName evidence="2">Uncharacterized protein</fullName>
    </submittedName>
</protein>
<reference evidence="2 3" key="1">
    <citation type="submission" date="2020-10" db="EMBL/GenBank/DDBJ databases">
        <authorList>
            <person name="Sedaghatjoo S."/>
        </authorList>
    </citation>
    <scope>NUCLEOTIDE SEQUENCE [LARGE SCALE GENOMIC DNA]</scope>
    <source>
        <strain evidence="2 3">LLFL</strain>
    </source>
</reference>
<name>A0A9N8LX96_9BASI</name>
<dbReference type="Proteomes" id="UP000836404">
    <property type="component" value="Unassembled WGS sequence"/>
</dbReference>
<sequence>MLLQEEGGAWLDNSVDFDYEGPQDDQLQFAVEDIPADELSRIAAVDVNLVPTMIQLRSRWRALDDSTVVARLEGLWLFELLLVWLNATFGLSEQVCALLLTFVEAIVAQTAQHAGWIPTLHTKPHMSVRLRRVRRSLWQGSISVTYALCPDGTCWTPHLLDDNTPYPCSRCGKPLLRGQDSSDDELDPPSAAVAGSDSIPSTTRSNSKRPKLSLHYEPISSWLLEIARREKFFDLCDEWRTRNQKPDVFEDIYDGAAW</sequence>
<feature type="region of interest" description="Disordered" evidence="1">
    <location>
        <begin position="179"/>
        <end position="210"/>
    </location>
</feature>
<gene>
    <name evidence="2" type="ORF">JKILLFL_G7080</name>
</gene>
<dbReference type="AlphaFoldDB" id="A0A9N8LX96"/>